<dbReference type="PANTHER" id="PTHR38848">
    <property type="entry name" value="G-PROTEIN COUPLED RECEPTORS FAMILY 3 PROFILE DOMAIN-CONTAINING PROTEIN"/>
    <property type="match status" value="1"/>
</dbReference>
<feature type="transmembrane region" description="Helical" evidence="2">
    <location>
        <begin position="161"/>
        <end position="185"/>
    </location>
</feature>
<name>A0A8H6X9C6_9AGAR</name>
<dbReference type="Proteomes" id="UP000623467">
    <property type="component" value="Unassembled WGS sequence"/>
</dbReference>
<evidence type="ECO:0000256" key="1">
    <source>
        <dbReference type="SAM" id="MobiDB-lite"/>
    </source>
</evidence>
<dbReference type="EMBL" id="JACAZH010000037">
    <property type="protein sequence ID" value="KAF7336471.1"/>
    <property type="molecule type" value="Genomic_DNA"/>
</dbReference>
<feature type="transmembrane region" description="Helical" evidence="2">
    <location>
        <begin position="191"/>
        <end position="213"/>
    </location>
</feature>
<comment type="caution">
    <text evidence="3">The sequence shown here is derived from an EMBL/GenBank/DDBJ whole genome shotgun (WGS) entry which is preliminary data.</text>
</comment>
<dbReference type="OrthoDB" id="3210850at2759"/>
<organism evidence="3 4">
    <name type="scientific">Mycena sanguinolenta</name>
    <dbReference type="NCBI Taxonomy" id="230812"/>
    <lineage>
        <taxon>Eukaryota</taxon>
        <taxon>Fungi</taxon>
        <taxon>Dikarya</taxon>
        <taxon>Basidiomycota</taxon>
        <taxon>Agaricomycotina</taxon>
        <taxon>Agaricomycetes</taxon>
        <taxon>Agaricomycetidae</taxon>
        <taxon>Agaricales</taxon>
        <taxon>Marasmiineae</taxon>
        <taxon>Mycenaceae</taxon>
        <taxon>Mycena</taxon>
    </lineage>
</organism>
<evidence type="ECO:0000313" key="4">
    <source>
        <dbReference type="Proteomes" id="UP000623467"/>
    </source>
</evidence>
<feature type="region of interest" description="Disordered" evidence="1">
    <location>
        <begin position="222"/>
        <end position="249"/>
    </location>
</feature>
<feature type="compositionally biased region" description="Basic and acidic residues" evidence="1">
    <location>
        <begin position="313"/>
        <end position="332"/>
    </location>
</feature>
<sequence>MGEYDMASALHSTHTSRFVSLHTFCWPAHLWNWTGTQWNVVLRSDLSLRALFYTTSKVLIYAFLTEKVYIVWENGVRGRLKSPVFLVCIGTVTLYFGIILTMFFERIAEFRIGDKACVIGLKPTASLPLLAFDLYINLLLTTLFLWPLLRTNIVNPRLKRVATRTSVASMAALTTSTVNIAVLTILHGRELGWLCLASCGIDVVFNATALFWVTSRRVVSPNTQANTERAASPDSLHPSSRRHSQLKPFKLRPKSAIPRKFEIYVTTSSMVETSPPCPHSELPPESPIEEEKPESCVEPEAESSMEEETNEETLDHIDEAKRYSAADSEKTL</sequence>
<evidence type="ECO:0000313" key="3">
    <source>
        <dbReference type="EMBL" id="KAF7336471.1"/>
    </source>
</evidence>
<keyword evidence="2" id="KW-0812">Transmembrane</keyword>
<gene>
    <name evidence="3" type="ORF">MSAN_02301300</name>
</gene>
<dbReference type="PANTHER" id="PTHR38848:SF3">
    <property type="entry name" value="G-PROTEIN COUPLED RECEPTORS FAMILY 3 PROFILE DOMAIN-CONTAINING PROTEIN"/>
    <property type="match status" value="1"/>
</dbReference>
<reference evidence="3" key="1">
    <citation type="submission" date="2020-05" db="EMBL/GenBank/DDBJ databases">
        <title>Mycena genomes resolve the evolution of fungal bioluminescence.</title>
        <authorList>
            <person name="Tsai I.J."/>
        </authorList>
    </citation>
    <scope>NUCLEOTIDE SEQUENCE</scope>
    <source>
        <strain evidence="3">160909Yilan</strain>
    </source>
</reference>
<evidence type="ECO:0008006" key="5">
    <source>
        <dbReference type="Google" id="ProtNLM"/>
    </source>
</evidence>
<accession>A0A8H6X9C6</accession>
<feature type="transmembrane region" description="Helical" evidence="2">
    <location>
        <begin position="129"/>
        <end position="149"/>
    </location>
</feature>
<feature type="region of interest" description="Disordered" evidence="1">
    <location>
        <begin position="270"/>
        <end position="332"/>
    </location>
</feature>
<feature type="transmembrane region" description="Helical" evidence="2">
    <location>
        <begin position="84"/>
        <end position="104"/>
    </location>
</feature>
<keyword evidence="2" id="KW-1133">Transmembrane helix</keyword>
<feature type="compositionally biased region" description="Basic residues" evidence="1">
    <location>
        <begin position="239"/>
        <end position="249"/>
    </location>
</feature>
<evidence type="ECO:0000256" key="2">
    <source>
        <dbReference type="SAM" id="Phobius"/>
    </source>
</evidence>
<keyword evidence="4" id="KW-1185">Reference proteome</keyword>
<keyword evidence="2" id="KW-0472">Membrane</keyword>
<protein>
    <recommendedName>
        <fullName evidence="5">Transmembrane protein</fullName>
    </recommendedName>
</protein>
<dbReference type="AlphaFoldDB" id="A0A8H6X9C6"/>
<feature type="compositionally biased region" description="Acidic residues" evidence="1">
    <location>
        <begin position="296"/>
        <end position="312"/>
    </location>
</feature>
<proteinExistence type="predicted"/>